<evidence type="ECO:0000313" key="6">
    <source>
        <dbReference type="Proteomes" id="UP000053279"/>
    </source>
</evidence>
<dbReference type="InterPro" id="IPR011991">
    <property type="entry name" value="ArsR-like_HTH"/>
</dbReference>
<dbReference type="Gene3D" id="3.30.70.920">
    <property type="match status" value="1"/>
</dbReference>
<dbReference type="InterPro" id="IPR000485">
    <property type="entry name" value="AsnC-type_HTH_dom"/>
</dbReference>
<evidence type="ECO:0000256" key="3">
    <source>
        <dbReference type="ARBA" id="ARBA00023163"/>
    </source>
</evidence>
<keyword evidence="2" id="KW-0238">DNA-binding</keyword>
<dbReference type="EMBL" id="APJZ01000001">
    <property type="protein sequence ID" value="EOD42812.1"/>
    <property type="molecule type" value="Genomic_DNA"/>
</dbReference>
<dbReference type="Proteomes" id="UP000053279">
    <property type="component" value="Unassembled WGS sequence"/>
</dbReference>
<dbReference type="PRINTS" id="PR00033">
    <property type="entry name" value="HTHASNC"/>
</dbReference>
<dbReference type="Pfam" id="PF01037">
    <property type="entry name" value="AsnC_trans_reg"/>
    <property type="match status" value="1"/>
</dbReference>
<dbReference type="GO" id="GO:0005829">
    <property type="term" value="C:cytosol"/>
    <property type="evidence" value="ECO:0007669"/>
    <property type="project" value="TreeGrafter"/>
</dbReference>
<protein>
    <submittedName>
        <fullName evidence="5">Transcriptional regulator, AsnC family</fullName>
    </submittedName>
</protein>
<dbReference type="PROSITE" id="PS50956">
    <property type="entry name" value="HTH_ASNC_2"/>
    <property type="match status" value="1"/>
</dbReference>
<dbReference type="SUPFAM" id="SSF46785">
    <property type="entry name" value="Winged helix' DNA-binding domain"/>
    <property type="match status" value="1"/>
</dbReference>
<dbReference type="SUPFAM" id="SSF54909">
    <property type="entry name" value="Dimeric alpha+beta barrel"/>
    <property type="match status" value="1"/>
</dbReference>
<dbReference type="InterPro" id="IPR036388">
    <property type="entry name" value="WH-like_DNA-bd_sf"/>
</dbReference>
<dbReference type="PANTHER" id="PTHR30154">
    <property type="entry name" value="LEUCINE-RESPONSIVE REGULATORY PROTEIN"/>
    <property type="match status" value="1"/>
</dbReference>
<dbReference type="Gene3D" id="1.10.10.10">
    <property type="entry name" value="Winged helix-like DNA-binding domain superfamily/Winged helix DNA-binding domain"/>
    <property type="match status" value="1"/>
</dbReference>
<keyword evidence="1" id="KW-0805">Transcription regulation</keyword>
<sequence>MKIDEKDKQLLSLLQKNCKLSLRELSQITEMRETTIFTRIKRLENAGIIKEYRAVLDPKAIGKNVLAFVLIKYDPSAGIKQREVAEKIANLPEIQEVHIIAGDWDMIAKVREKDVEGLGKAVLDKIREIKGVKETVSLIVFESIKETTFLNLE</sequence>
<dbReference type="InterPro" id="IPR036390">
    <property type="entry name" value="WH_DNA-bd_sf"/>
</dbReference>
<feature type="domain" description="HTH asnC-type" evidence="4">
    <location>
        <begin position="3"/>
        <end position="64"/>
    </location>
</feature>
<evidence type="ECO:0000259" key="4">
    <source>
        <dbReference type="PROSITE" id="PS50956"/>
    </source>
</evidence>
<name>R1E5Z2_NANST</name>
<gene>
    <name evidence="5" type="ORF">Nst1_151</name>
</gene>
<dbReference type="CDD" id="cd00090">
    <property type="entry name" value="HTH_ARSR"/>
    <property type="match status" value="1"/>
</dbReference>
<reference evidence="5 6" key="1">
    <citation type="submission" date="2013-02" db="EMBL/GenBank/DDBJ databases">
        <title>Insights into archaeal evolution and symbiosis from the genomes of a Nanoarchaeon and its crenarchaeal host from Yellowstone National Park.</title>
        <authorList>
            <person name="Podar M."/>
            <person name="Makarova K.S."/>
            <person name="Graham D.E."/>
            <person name="Wolf Y.I."/>
            <person name="Koonin E.V."/>
            <person name="Reysenbach A.-L."/>
        </authorList>
    </citation>
    <scope>NUCLEOTIDE SEQUENCE [LARGE SCALE GENOMIC DNA]</scope>
</reference>
<dbReference type="GO" id="GO:0043200">
    <property type="term" value="P:response to amino acid"/>
    <property type="evidence" value="ECO:0007669"/>
    <property type="project" value="TreeGrafter"/>
</dbReference>
<evidence type="ECO:0000256" key="1">
    <source>
        <dbReference type="ARBA" id="ARBA00023015"/>
    </source>
</evidence>
<evidence type="ECO:0000313" key="5">
    <source>
        <dbReference type="EMBL" id="EOD42812.1"/>
    </source>
</evidence>
<keyword evidence="3" id="KW-0804">Transcription</keyword>
<dbReference type="SMART" id="SM00344">
    <property type="entry name" value="HTH_ASNC"/>
    <property type="match status" value="1"/>
</dbReference>
<proteinExistence type="predicted"/>
<dbReference type="GO" id="GO:0043565">
    <property type="term" value="F:sequence-specific DNA binding"/>
    <property type="evidence" value="ECO:0007669"/>
    <property type="project" value="InterPro"/>
</dbReference>
<dbReference type="InterPro" id="IPR011008">
    <property type="entry name" value="Dimeric_a/b-barrel"/>
</dbReference>
<dbReference type="InterPro" id="IPR019887">
    <property type="entry name" value="Tscrpt_reg_AsnC/Lrp_C"/>
</dbReference>
<dbReference type="AlphaFoldDB" id="R1E5Z2"/>
<dbReference type="Pfam" id="PF13412">
    <property type="entry name" value="HTH_24"/>
    <property type="match status" value="1"/>
</dbReference>
<evidence type="ECO:0000256" key="2">
    <source>
        <dbReference type="ARBA" id="ARBA00023125"/>
    </source>
</evidence>
<dbReference type="PANTHER" id="PTHR30154:SF34">
    <property type="entry name" value="TRANSCRIPTIONAL REGULATOR AZLB"/>
    <property type="match status" value="1"/>
</dbReference>
<comment type="caution">
    <text evidence="5">The sequence shown here is derived from an EMBL/GenBank/DDBJ whole genome shotgun (WGS) entry which is preliminary data.</text>
</comment>
<dbReference type="InterPro" id="IPR019888">
    <property type="entry name" value="Tscrpt_reg_AsnC-like"/>
</dbReference>
<accession>R1E5Z2</accession>
<organism evidence="5 6">
    <name type="scientific">Nanobsidianus stetteri</name>
    <dbReference type="NCBI Taxonomy" id="1294122"/>
    <lineage>
        <taxon>Archaea</taxon>
        <taxon>Nanobdellota</taxon>
        <taxon>Candidatus Nanoarchaeia</taxon>
        <taxon>Nanoarchaeales</taxon>
        <taxon>Nanopusillaceae</taxon>
        <taxon>Candidatus Nanobsidianus</taxon>
    </lineage>
</organism>
<keyword evidence="6" id="KW-1185">Reference proteome</keyword>